<dbReference type="GO" id="GO:0003964">
    <property type="term" value="F:RNA-directed DNA polymerase activity"/>
    <property type="evidence" value="ECO:0007669"/>
    <property type="project" value="UniProtKB-KW"/>
</dbReference>
<dbReference type="AlphaFoldDB" id="A0A6L2NT58"/>
<organism evidence="1">
    <name type="scientific">Tanacetum cinerariifolium</name>
    <name type="common">Dalmatian daisy</name>
    <name type="synonym">Chrysanthemum cinerariifolium</name>
    <dbReference type="NCBI Taxonomy" id="118510"/>
    <lineage>
        <taxon>Eukaryota</taxon>
        <taxon>Viridiplantae</taxon>
        <taxon>Streptophyta</taxon>
        <taxon>Embryophyta</taxon>
        <taxon>Tracheophyta</taxon>
        <taxon>Spermatophyta</taxon>
        <taxon>Magnoliopsida</taxon>
        <taxon>eudicotyledons</taxon>
        <taxon>Gunneridae</taxon>
        <taxon>Pentapetalae</taxon>
        <taxon>asterids</taxon>
        <taxon>campanulids</taxon>
        <taxon>Asterales</taxon>
        <taxon>Asteraceae</taxon>
        <taxon>Asteroideae</taxon>
        <taxon>Anthemideae</taxon>
        <taxon>Anthemidinae</taxon>
        <taxon>Tanacetum</taxon>
    </lineage>
</organism>
<reference evidence="1" key="1">
    <citation type="journal article" date="2019" name="Sci. Rep.">
        <title>Draft genome of Tanacetum cinerariifolium, the natural source of mosquito coil.</title>
        <authorList>
            <person name="Yamashiro T."/>
            <person name="Shiraishi A."/>
            <person name="Satake H."/>
            <person name="Nakayama K."/>
        </authorList>
    </citation>
    <scope>NUCLEOTIDE SEQUENCE</scope>
</reference>
<keyword evidence="1" id="KW-0695">RNA-directed DNA polymerase</keyword>
<name>A0A6L2NT58_TANCI</name>
<keyword evidence="1" id="KW-0808">Transferase</keyword>
<comment type="caution">
    <text evidence="1">The sequence shown here is derived from an EMBL/GenBank/DDBJ whole genome shotgun (WGS) entry which is preliminary data.</text>
</comment>
<accession>A0A6L2NT58</accession>
<keyword evidence="1" id="KW-0548">Nucleotidyltransferase</keyword>
<gene>
    <name evidence="1" type="ORF">Tci_059763</name>
</gene>
<protein>
    <submittedName>
        <fullName evidence="1">Reverse transcriptase domain-containing protein</fullName>
    </submittedName>
</protein>
<dbReference type="EMBL" id="BKCJ010009612">
    <property type="protein sequence ID" value="GEU87785.1"/>
    <property type="molecule type" value="Genomic_DNA"/>
</dbReference>
<sequence>MDVMTMKMDAQYKTMKSCTECNHYGGNHSTAYCKDDDTPMSREEEAKFMQTFRRTRFYNNYRDRDANHDNWNSSERKQKQLNLEVGSERIVFTIDSEMKHSYSNDDTCFSIDVNDEIFKEYFDTLLDERRKIIYSIEETPLKDTIFVEFDEFIAMNIEENTKPEINEE</sequence>
<evidence type="ECO:0000313" key="1">
    <source>
        <dbReference type="EMBL" id="GEU87785.1"/>
    </source>
</evidence>
<proteinExistence type="predicted"/>